<dbReference type="Gene3D" id="1.20.1720.10">
    <property type="entry name" value="Multidrug resistance protein D"/>
    <property type="match status" value="1"/>
</dbReference>
<feature type="compositionally biased region" description="Polar residues" evidence="6">
    <location>
        <begin position="22"/>
        <end position="35"/>
    </location>
</feature>
<feature type="compositionally biased region" description="Basic and acidic residues" evidence="6">
    <location>
        <begin position="36"/>
        <end position="46"/>
    </location>
</feature>
<keyword evidence="10" id="KW-1185">Reference proteome</keyword>
<evidence type="ECO:0000313" key="9">
    <source>
        <dbReference type="EMBL" id="CAK7271141.1"/>
    </source>
</evidence>
<evidence type="ECO:0000259" key="8">
    <source>
        <dbReference type="PROSITE" id="PS50850"/>
    </source>
</evidence>
<keyword evidence="5 7" id="KW-0472">Membrane</keyword>
<feature type="region of interest" description="Disordered" evidence="6">
    <location>
        <begin position="1"/>
        <end position="79"/>
    </location>
</feature>
<feature type="transmembrane region" description="Helical" evidence="7">
    <location>
        <begin position="87"/>
        <end position="112"/>
    </location>
</feature>
<reference evidence="9 10" key="1">
    <citation type="submission" date="2024-01" db="EMBL/GenBank/DDBJ databases">
        <authorList>
            <person name="Allen C."/>
            <person name="Tagirdzhanova G."/>
        </authorList>
    </citation>
    <scope>NUCLEOTIDE SEQUENCE [LARGE SCALE GENOMIC DNA]</scope>
    <source>
        <strain evidence="9 10">CBS 119000</strain>
    </source>
</reference>
<proteinExistence type="inferred from homology"/>
<dbReference type="Gene3D" id="1.20.1250.20">
    <property type="entry name" value="MFS general substrate transporter like domains"/>
    <property type="match status" value="1"/>
</dbReference>
<evidence type="ECO:0000256" key="5">
    <source>
        <dbReference type="ARBA" id="ARBA00023136"/>
    </source>
</evidence>
<dbReference type="InterPro" id="IPR036259">
    <property type="entry name" value="MFS_trans_sf"/>
</dbReference>
<dbReference type="EMBL" id="CAWUON010000068">
    <property type="protein sequence ID" value="CAK7271141.1"/>
    <property type="molecule type" value="Genomic_DNA"/>
</dbReference>
<feature type="transmembrane region" description="Helical" evidence="7">
    <location>
        <begin position="383"/>
        <end position="405"/>
    </location>
</feature>
<keyword evidence="3 7" id="KW-0812">Transmembrane</keyword>
<dbReference type="PANTHER" id="PTHR23501:SF102">
    <property type="entry name" value="DRUG TRANSPORTER, PUTATIVE (AFU_ORTHOLOGUE AFUA_3G08530)-RELATED"/>
    <property type="match status" value="1"/>
</dbReference>
<dbReference type="PRINTS" id="PR01036">
    <property type="entry name" value="TCRTETB"/>
</dbReference>
<feature type="transmembrane region" description="Helical" evidence="7">
    <location>
        <begin position="565"/>
        <end position="584"/>
    </location>
</feature>
<dbReference type="InterPro" id="IPR020846">
    <property type="entry name" value="MFS_dom"/>
</dbReference>
<sequence>MAQQRTAGEPVAMPHEHEEDASTINASPSLDSPTGNDEKMAAHDDSATEPDAAIDGEANDAKQADADAAPASPPPPSGASKLSTVQIALLMSALCMSVFLAALDTTIITTALPTIADYFQSTAGFVWVGSAFLLGSASTTACWGKFSDVWGRKPVLMCANAVFILGCALCGAANTLTMLIAGRSVQGIGAGGLLTLVNIIIGDLFSARERGKYYGMIGMVWATASALGPVVGGALTSNVSWRWCFYINLPISGAALAIIFITLKLPSPKTSILEGLRAIDWLGSLAITGGTLMLLMGLQFGGSTYPWKSPVVICLIVFGFVTLGIFAAIERWVAKYPVLPSHIYASRSNVACLVVCLFHGVMFTGVTYFLPTYFQAVLGATPLLSGVWLLPTSLGLSVCAASSGIYIKKTGRFKDPIYTGFVLSVLGAGLLYALPTSRDSPSSSSAWARIIIFQGIVGAGIGLNFQPPLVALQGNVLPQYNAAATASFALVRSMASAISVVIGSTAFANKMNTQYDAVLAAVGGNTTVAMALTGAKAQANLFLVDAMPPSEQVPVRLALYDAVRVIWIETVVFAAAGLLASFFIRNKALRQTHEVVKTGIEGEEERRRLAIARKEERKAKAGKKSETPV</sequence>
<feature type="transmembrane region" description="Helical" evidence="7">
    <location>
        <begin position="155"/>
        <end position="181"/>
    </location>
</feature>
<feature type="transmembrane region" description="Helical" evidence="7">
    <location>
        <begin position="310"/>
        <end position="329"/>
    </location>
</feature>
<dbReference type="Pfam" id="PF07690">
    <property type="entry name" value="MFS_1"/>
    <property type="match status" value="1"/>
</dbReference>
<dbReference type="PANTHER" id="PTHR23501">
    <property type="entry name" value="MAJOR FACILITATOR SUPERFAMILY"/>
    <property type="match status" value="1"/>
</dbReference>
<feature type="domain" description="Major facilitator superfamily (MFS) profile" evidence="8">
    <location>
        <begin position="90"/>
        <end position="552"/>
    </location>
</feature>
<feature type="transmembrane region" description="Helical" evidence="7">
    <location>
        <begin position="187"/>
        <end position="206"/>
    </location>
</feature>
<dbReference type="SUPFAM" id="SSF103473">
    <property type="entry name" value="MFS general substrate transporter"/>
    <property type="match status" value="1"/>
</dbReference>
<feature type="transmembrane region" description="Helical" evidence="7">
    <location>
        <begin position="417"/>
        <end position="434"/>
    </location>
</feature>
<comment type="subcellular location">
    <subcellularLocation>
        <location evidence="1">Membrane</location>
        <topology evidence="1">Multi-pass membrane protein</topology>
    </subcellularLocation>
</comment>
<evidence type="ECO:0000256" key="1">
    <source>
        <dbReference type="ARBA" id="ARBA00004141"/>
    </source>
</evidence>
<gene>
    <name evidence="9" type="ORF">SEPCBS119000_004449</name>
</gene>
<keyword evidence="4 7" id="KW-1133">Transmembrane helix</keyword>
<name>A0ABP0DW72_9PEZI</name>
<accession>A0ABP0DW72</accession>
<feature type="transmembrane region" description="Helical" evidence="7">
    <location>
        <begin position="278"/>
        <end position="298"/>
    </location>
</feature>
<feature type="transmembrane region" description="Helical" evidence="7">
    <location>
        <begin position="213"/>
        <end position="235"/>
    </location>
</feature>
<evidence type="ECO:0000256" key="2">
    <source>
        <dbReference type="ARBA" id="ARBA00007520"/>
    </source>
</evidence>
<organism evidence="9 10">
    <name type="scientific">Sporothrix epigloea</name>
    <dbReference type="NCBI Taxonomy" id="1892477"/>
    <lineage>
        <taxon>Eukaryota</taxon>
        <taxon>Fungi</taxon>
        <taxon>Dikarya</taxon>
        <taxon>Ascomycota</taxon>
        <taxon>Pezizomycotina</taxon>
        <taxon>Sordariomycetes</taxon>
        <taxon>Sordariomycetidae</taxon>
        <taxon>Ophiostomatales</taxon>
        <taxon>Ophiostomataceae</taxon>
        <taxon>Sporothrix</taxon>
    </lineage>
</organism>
<evidence type="ECO:0000256" key="4">
    <source>
        <dbReference type="ARBA" id="ARBA00022989"/>
    </source>
</evidence>
<dbReference type="InterPro" id="IPR011701">
    <property type="entry name" value="MFS"/>
</dbReference>
<comment type="caution">
    <text evidence="9">The sequence shown here is derived from an EMBL/GenBank/DDBJ whole genome shotgun (WGS) entry which is preliminary data.</text>
</comment>
<evidence type="ECO:0000256" key="3">
    <source>
        <dbReference type="ARBA" id="ARBA00022692"/>
    </source>
</evidence>
<comment type="similarity">
    <text evidence="2">Belongs to the major facilitator superfamily. TCR/Tet family.</text>
</comment>
<protein>
    <recommendedName>
        <fullName evidence="8">Major facilitator superfamily (MFS) profile domain-containing protein</fullName>
    </recommendedName>
</protein>
<feature type="transmembrane region" description="Helical" evidence="7">
    <location>
        <begin position="350"/>
        <end position="371"/>
    </location>
</feature>
<feature type="transmembrane region" description="Helical" evidence="7">
    <location>
        <begin position="446"/>
        <end position="465"/>
    </location>
</feature>
<feature type="transmembrane region" description="Helical" evidence="7">
    <location>
        <begin position="247"/>
        <end position="266"/>
    </location>
</feature>
<feature type="transmembrane region" description="Helical" evidence="7">
    <location>
        <begin position="124"/>
        <end position="143"/>
    </location>
</feature>
<dbReference type="PROSITE" id="PS50850">
    <property type="entry name" value="MFS"/>
    <property type="match status" value="1"/>
</dbReference>
<dbReference type="CDD" id="cd17502">
    <property type="entry name" value="MFS_Azr1_MDR_like"/>
    <property type="match status" value="1"/>
</dbReference>
<dbReference type="Proteomes" id="UP001642502">
    <property type="component" value="Unassembled WGS sequence"/>
</dbReference>
<feature type="transmembrane region" description="Helical" evidence="7">
    <location>
        <begin position="486"/>
        <end position="508"/>
    </location>
</feature>
<evidence type="ECO:0000313" key="10">
    <source>
        <dbReference type="Proteomes" id="UP001642502"/>
    </source>
</evidence>
<evidence type="ECO:0000256" key="6">
    <source>
        <dbReference type="SAM" id="MobiDB-lite"/>
    </source>
</evidence>
<evidence type="ECO:0000256" key="7">
    <source>
        <dbReference type="SAM" id="Phobius"/>
    </source>
</evidence>